<evidence type="ECO:0000313" key="4">
    <source>
        <dbReference type="EMBL" id="KAF5846342.1"/>
    </source>
</evidence>
<feature type="compositionally biased region" description="Polar residues" evidence="2">
    <location>
        <begin position="278"/>
        <end position="290"/>
    </location>
</feature>
<dbReference type="Gene3D" id="3.40.50.10190">
    <property type="entry name" value="BRCT domain"/>
    <property type="match status" value="3"/>
</dbReference>
<sequence>MDATDGAYGTSQLPLAGAILCCTSIPPEQRSQLAAIGAQMGATIKLDLTSDVTHLIVGSIDSAKYRYVAKSRDDVKVLSPTWLEALREVWMCGDDDLDVAALEKEYRMPTFFGLRICLTGFDNPEQRRSIQETVDANGAEYHGDLTKSVTHLIAATPSGKKYEHALNWRMKIVSLEWLEQSLDRGMALDESLYNPTMPVEERGQGAWDRRQPMSPAMGKRTRDAEPSQALNPFRRKLRRSASTKLGSQSDALWAGITAPSFERPIDEDEWTEDILAKQQSTRASTRTHTPVSPGKDASTLAHDAPAESKPRDPADAQQASLPLQPDNDSGYNGIFQGRLICPHGFDVEKTSILRQHLESNGFSGLIINSTGFSGIELLHVTKVVTLMGATYDEQLSVKTSVVICNPPTVNTPKIKFATSKRIPAVHVTWLWACLRSGRLQPYDEYQLNKTTQPPPQDPKQKPQPQANVDTEPLPEGPSKPHQKAQTANVASRQPPQQIPQRPGGLNLAPSADATFPVTANKSAPRSKDSNNINQDNDPIISGYDGGASHPHQAINVASPHRPSTPSNNSYTFSRARSSSAESLIAPVSRKSKNNQTTVTRPLDSEPGPDAVIPPDTEPLAPQEASKPRETAEEKDYSSILAQLRANRKTAPGPSDQATSKTRIRRQLGRATSTRSNASGGESSGDILADDDNENTVVIEEYQPSQTLGWDSPGAAKAREQMIRKLGGTVQEKSIAVEEIGVVRDVGGEELLGRAGRKRRG</sequence>
<dbReference type="InterPro" id="IPR001357">
    <property type="entry name" value="BRCT_dom"/>
</dbReference>
<protein>
    <recommendedName>
        <fullName evidence="3">BRCT domain-containing protein</fullName>
    </recommendedName>
</protein>
<feature type="compositionally biased region" description="Polar residues" evidence="2">
    <location>
        <begin position="317"/>
        <end position="327"/>
    </location>
</feature>
<feature type="compositionally biased region" description="Polar residues" evidence="2">
    <location>
        <begin position="517"/>
        <end position="536"/>
    </location>
</feature>
<proteinExistence type="predicted"/>
<feature type="compositionally biased region" description="Polar residues" evidence="2">
    <location>
        <begin position="669"/>
        <end position="680"/>
    </location>
</feature>
<dbReference type="InterPro" id="IPR059215">
    <property type="entry name" value="BRCT2_TopBP1-like"/>
</dbReference>
<comment type="caution">
    <text evidence="4">The sequence shown here is derived from an EMBL/GenBank/DDBJ whole genome shotgun (WGS) entry which is preliminary data.</text>
</comment>
<evidence type="ECO:0000259" key="3">
    <source>
        <dbReference type="PROSITE" id="PS50172"/>
    </source>
</evidence>
<feature type="compositionally biased region" description="Basic and acidic residues" evidence="2">
    <location>
        <begin position="625"/>
        <end position="636"/>
    </location>
</feature>
<feature type="region of interest" description="Disordered" evidence="2">
    <location>
        <begin position="197"/>
        <end position="244"/>
    </location>
</feature>
<accession>A0A8H5ZBN1</accession>
<organism evidence="4 5">
    <name type="scientific">Cochliobolus sativus</name>
    <name type="common">Common root rot and spot blotch fungus</name>
    <name type="synonym">Bipolaris sorokiniana</name>
    <dbReference type="NCBI Taxonomy" id="45130"/>
    <lineage>
        <taxon>Eukaryota</taxon>
        <taxon>Fungi</taxon>
        <taxon>Dikarya</taxon>
        <taxon>Ascomycota</taxon>
        <taxon>Pezizomycotina</taxon>
        <taxon>Dothideomycetes</taxon>
        <taxon>Pleosporomycetidae</taxon>
        <taxon>Pleosporales</taxon>
        <taxon>Pleosporineae</taxon>
        <taxon>Pleosporaceae</taxon>
        <taxon>Bipolaris</taxon>
    </lineage>
</organism>
<dbReference type="PROSITE" id="PS50172">
    <property type="entry name" value="BRCT"/>
    <property type="match status" value="3"/>
</dbReference>
<dbReference type="CDD" id="cd17723">
    <property type="entry name" value="BRCT_Rad4_rpt4"/>
    <property type="match status" value="1"/>
</dbReference>
<feature type="compositionally biased region" description="Basic and acidic residues" evidence="2">
    <location>
        <begin position="304"/>
        <end position="314"/>
    </location>
</feature>
<dbReference type="Pfam" id="PF00533">
    <property type="entry name" value="BRCT"/>
    <property type="match status" value="1"/>
</dbReference>
<dbReference type="CDD" id="cd17731">
    <property type="entry name" value="BRCT_TopBP1_rpt2_like"/>
    <property type="match status" value="1"/>
</dbReference>
<dbReference type="SMART" id="SM00292">
    <property type="entry name" value="BRCT"/>
    <property type="match status" value="3"/>
</dbReference>
<feature type="compositionally biased region" description="Polar residues" evidence="2">
    <location>
        <begin position="561"/>
        <end position="581"/>
    </location>
</feature>
<dbReference type="EMBL" id="WNKQ01000016">
    <property type="protein sequence ID" value="KAF5846342.1"/>
    <property type="molecule type" value="Genomic_DNA"/>
</dbReference>
<dbReference type="AlphaFoldDB" id="A0A8H5ZBN1"/>
<dbReference type="GO" id="GO:0033314">
    <property type="term" value="P:mitotic DNA replication checkpoint signaling"/>
    <property type="evidence" value="ECO:0007669"/>
    <property type="project" value="TreeGrafter"/>
</dbReference>
<dbReference type="PANTHER" id="PTHR13561">
    <property type="entry name" value="DNA REPLICATION REGULATOR DPB11-RELATED"/>
    <property type="match status" value="1"/>
</dbReference>
<feature type="domain" description="BRCT" evidence="3">
    <location>
        <begin position="106"/>
        <end position="195"/>
    </location>
</feature>
<evidence type="ECO:0000256" key="2">
    <source>
        <dbReference type="SAM" id="MobiDB-lite"/>
    </source>
</evidence>
<evidence type="ECO:0000313" key="5">
    <source>
        <dbReference type="Proteomes" id="UP000624244"/>
    </source>
</evidence>
<feature type="domain" description="BRCT" evidence="3">
    <location>
        <begin position="357"/>
        <end position="447"/>
    </location>
</feature>
<reference evidence="4" key="1">
    <citation type="submission" date="2019-11" db="EMBL/GenBank/DDBJ databases">
        <title>Bipolaris sorokiniana Genome sequencing.</title>
        <authorList>
            <person name="Wang H."/>
        </authorList>
    </citation>
    <scope>NUCLEOTIDE SEQUENCE</scope>
</reference>
<name>A0A8H5ZBN1_COCSA</name>
<dbReference type="GO" id="GO:0006270">
    <property type="term" value="P:DNA replication initiation"/>
    <property type="evidence" value="ECO:0007669"/>
    <property type="project" value="TreeGrafter"/>
</dbReference>
<dbReference type="Pfam" id="PF12738">
    <property type="entry name" value="PTCB-BRCT"/>
    <property type="match status" value="2"/>
</dbReference>
<feature type="compositionally biased region" description="Low complexity" evidence="2">
    <location>
        <begin position="492"/>
        <end position="502"/>
    </location>
</feature>
<feature type="compositionally biased region" description="Basic and acidic residues" evidence="2">
    <location>
        <begin position="199"/>
        <end position="211"/>
    </location>
</feature>
<dbReference type="Proteomes" id="UP000624244">
    <property type="component" value="Unassembled WGS sequence"/>
</dbReference>
<gene>
    <name evidence="4" type="ORF">GGP41_003716</name>
</gene>
<dbReference type="GO" id="GO:0007095">
    <property type="term" value="P:mitotic G2 DNA damage checkpoint signaling"/>
    <property type="evidence" value="ECO:0007669"/>
    <property type="project" value="TreeGrafter"/>
</dbReference>
<dbReference type="SUPFAM" id="SSF52113">
    <property type="entry name" value="BRCT domain"/>
    <property type="match status" value="3"/>
</dbReference>
<feature type="region of interest" description="Disordered" evidence="2">
    <location>
        <begin position="278"/>
        <end position="327"/>
    </location>
</feature>
<feature type="region of interest" description="Disordered" evidence="2">
    <location>
        <begin position="446"/>
        <end position="712"/>
    </location>
</feature>
<keyword evidence="1" id="KW-0677">Repeat</keyword>
<feature type="domain" description="BRCT" evidence="3">
    <location>
        <begin position="10"/>
        <end position="83"/>
    </location>
</feature>
<evidence type="ECO:0000256" key="1">
    <source>
        <dbReference type="ARBA" id="ARBA00022737"/>
    </source>
</evidence>
<dbReference type="InterPro" id="IPR036420">
    <property type="entry name" value="BRCT_dom_sf"/>
</dbReference>
<dbReference type="PANTHER" id="PTHR13561:SF20">
    <property type="entry name" value="DNA TOPOISOMERASE 2-BINDING PROTEIN 1"/>
    <property type="match status" value="1"/>
</dbReference>